<dbReference type="Pfam" id="PF13041">
    <property type="entry name" value="PPR_2"/>
    <property type="match status" value="1"/>
</dbReference>
<evidence type="ECO:0000256" key="2">
    <source>
        <dbReference type="ARBA" id="ARBA00022737"/>
    </source>
</evidence>
<keyword evidence="6" id="KW-1185">Reference proteome</keyword>
<sequence>ILGNIGHVHELRRLLTMMVALDLINEHSYSVAFRGWARCNKFDMALSAFEEASGRDLGPVACSTLLTTCAKQRNMRLAWQLFDTMVAQGMTLNRYSYNCMAHMAALGGRVDDAVLIYNMMKAAAASTALTDEQKNDNRPDSYTYAALVQAAATGGRTDLLPSLFNEMVAAQRAAERAAGRPRRQQAGAAEGEGQMSQE</sequence>
<dbReference type="EMBL" id="PGGS01000085">
    <property type="protein sequence ID" value="PNH09571.1"/>
    <property type="molecule type" value="Genomic_DNA"/>
</dbReference>
<dbReference type="Gene3D" id="1.25.40.10">
    <property type="entry name" value="Tetratricopeptide repeat domain"/>
    <property type="match status" value="1"/>
</dbReference>
<accession>A0A2J8AAM6</accession>
<dbReference type="InterPro" id="IPR011990">
    <property type="entry name" value="TPR-like_helical_dom_sf"/>
</dbReference>
<comment type="caution">
    <text evidence="5">The sequence shown here is derived from an EMBL/GenBank/DDBJ whole genome shotgun (WGS) entry which is preliminary data.</text>
</comment>
<dbReference type="InterPro" id="IPR002885">
    <property type="entry name" value="PPR_rpt"/>
</dbReference>
<organism evidence="5 6">
    <name type="scientific">Tetrabaena socialis</name>
    <dbReference type="NCBI Taxonomy" id="47790"/>
    <lineage>
        <taxon>Eukaryota</taxon>
        <taxon>Viridiplantae</taxon>
        <taxon>Chlorophyta</taxon>
        <taxon>core chlorophytes</taxon>
        <taxon>Chlorophyceae</taxon>
        <taxon>CS clade</taxon>
        <taxon>Chlamydomonadales</taxon>
        <taxon>Tetrabaenaceae</taxon>
        <taxon>Tetrabaena</taxon>
    </lineage>
</organism>
<feature type="repeat" description="PPR" evidence="3">
    <location>
        <begin position="58"/>
        <end position="92"/>
    </location>
</feature>
<evidence type="ECO:0000256" key="3">
    <source>
        <dbReference type="PROSITE-ProRule" id="PRU00708"/>
    </source>
</evidence>
<reference evidence="5 6" key="1">
    <citation type="journal article" date="2017" name="Mol. Biol. Evol.">
        <title>The 4-celled Tetrabaena socialis nuclear genome reveals the essential components for genetic control of cell number at the origin of multicellularity in the volvocine lineage.</title>
        <authorList>
            <person name="Featherston J."/>
            <person name="Arakaki Y."/>
            <person name="Hanschen E.R."/>
            <person name="Ferris P.J."/>
            <person name="Michod R.E."/>
            <person name="Olson B.J.S.C."/>
            <person name="Nozaki H."/>
            <person name="Durand P.M."/>
        </authorList>
    </citation>
    <scope>NUCLEOTIDE SEQUENCE [LARGE SCALE GENOMIC DNA]</scope>
    <source>
        <strain evidence="5 6">NIES-571</strain>
    </source>
</reference>
<evidence type="ECO:0000313" key="6">
    <source>
        <dbReference type="Proteomes" id="UP000236333"/>
    </source>
</evidence>
<dbReference type="Proteomes" id="UP000236333">
    <property type="component" value="Unassembled WGS sequence"/>
</dbReference>
<dbReference type="AlphaFoldDB" id="A0A2J8AAM6"/>
<dbReference type="Pfam" id="PF01535">
    <property type="entry name" value="PPR"/>
    <property type="match status" value="1"/>
</dbReference>
<dbReference type="PANTHER" id="PTHR47447:SF17">
    <property type="entry name" value="OS12G0638900 PROTEIN"/>
    <property type="match status" value="1"/>
</dbReference>
<comment type="similarity">
    <text evidence="1">Belongs to the PPR family. P subfamily.</text>
</comment>
<dbReference type="PROSITE" id="PS51375">
    <property type="entry name" value="PPR"/>
    <property type="match status" value="1"/>
</dbReference>
<feature type="non-terminal residue" evidence="5">
    <location>
        <position position="198"/>
    </location>
</feature>
<dbReference type="NCBIfam" id="TIGR00756">
    <property type="entry name" value="PPR"/>
    <property type="match status" value="1"/>
</dbReference>
<feature type="non-terminal residue" evidence="5">
    <location>
        <position position="1"/>
    </location>
</feature>
<protein>
    <submittedName>
        <fullName evidence="5">Uncharacterized protein</fullName>
    </submittedName>
</protein>
<proteinExistence type="inferred from homology"/>
<evidence type="ECO:0000313" key="5">
    <source>
        <dbReference type="EMBL" id="PNH09571.1"/>
    </source>
</evidence>
<feature type="region of interest" description="Disordered" evidence="4">
    <location>
        <begin position="173"/>
        <end position="198"/>
    </location>
</feature>
<keyword evidence="2" id="KW-0677">Repeat</keyword>
<gene>
    <name evidence="5" type="ORF">TSOC_003833</name>
</gene>
<evidence type="ECO:0000256" key="1">
    <source>
        <dbReference type="ARBA" id="ARBA00007626"/>
    </source>
</evidence>
<evidence type="ECO:0000256" key="4">
    <source>
        <dbReference type="SAM" id="MobiDB-lite"/>
    </source>
</evidence>
<dbReference type="OrthoDB" id="185373at2759"/>
<name>A0A2J8AAM6_9CHLO</name>
<dbReference type="PANTHER" id="PTHR47447">
    <property type="entry name" value="OS03G0856100 PROTEIN"/>
    <property type="match status" value="1"/>
</dbReference>